<name>A0A814XP26_9BILA</name>
<protein>
    <submittedName>
        <fullName evidence="1">Uncharacterized protein</fullName>
    </submittedName>
</protein>
<evidence type="ECO:0000313" key="1">
    <source>
        <dbReference type="EMBL" id="CAF1217548.1"/>
    </source>
</evidence>
<dbReference type="Proteomes" id="UP000681722">
    <property type="component" value="Unassembled WGS sequence"/>
</dbReference>
<dbReference type="Proteomes" id="UP000677228">
    <property type="component" value="Unassembled WGS sequence"/>
</dbReference>
<dbReference type="Proteomes" id="UP000682733">
    <property type="component" value="Unassembled WGS sequence"/>
</dbReference>
<sequence length="89" mass="9695">MGFPKTLAFPESPQETTSNDVRLNFDLINDPIVRKTTSVITEKRLNMACAPQYASVFPSAPGAVHVGENLIAQPALLHVRGFWQTGPTS</sequence>
<evidence type="ECO:0000313" key="2">
    <source>
        <dbReference type="EMBL" id="CAF1363197.1"/>
    </source>
</evidence>
<evidence type="ECO:0000313" key="3">
    <source>
        <dbReference type="EMBL" id="CAF3981233.1"/>
    </source>
</evidence>
<comment type="caution">
    <text evidence="1">The sequence shown here is derived from an EMBL/GenBank/DDBJ whole genome shotgun (WGS) entry which is preliminary data.</text>
</comment>
<accession>A0A814XP26</accession>
<gene>
    <name evidence="1" type="ORF">GPM918_LOCUS24525</name>
    <name evidence="2" type="ORF">OVA965_LOCUS31335</name>
    <name evidence="3" type="ORF">SRO942_LOCUS24527</name>
    <name evidence="4" type="ORF">TMI583_LOCUS32160</name>
</gene>
<organism evidence="1 5">
    <name type="scientific">Didymodactylos carnosus</name>
    <dbReference type="NCBI Taxonomy" id="1234261"/>
    <lineage>
        <taxon>Eukaryota</taxon>
        <taxon>Metazoa</taxon>
        <taxon>Spiralia</taxon>
        <taxon>Gnathifera</taxon>
        <taxon>Rotifera</taxon>
        <taxon>Eurotatoria</taxon>
        <taxon>Bdelloidea</taxon>
        <taxon>Philodinida</taxon>
        <taxon>Philodinidae</taxon>
        <taxon>Didymodactylos</taxon>
    </lineage>
</organism>
<dbReference type="EMBL" id="CAJNOK010023464">
    <property type="protein sequence ID" value="CAF1363197.1"/>
    <property type="molecule type" value="Genomic_DNA"/>
</dbReference>
<dbReference type="Proteomes" id="UP000663829">
    <property type="component" value="Unassembled WGS sequence"/>
</dbReference>
<dbReference type="EMBL" id="CAJNOQ010009176">
    <property type="protein sequence ID" value="CAF1217548.1"/>
    <property type="molecule type" value="Genomic_DNA"/>
</dbReference>
<proteinExistence type="predicted"/>
<dbReference type="EMBL" id="CAJOBA010045117">
    <property type="protein sequence ID" value="CAF4172904.1"/>
    <property type="molecule type" value="Genomic_DNA"/>
</dbReference>
<dbReference type="AlphaFoldDB" id="A0A814XP26"/>
<reference evidence="1" key="1">
    <citation type="submission" date="2021-02" db="EMBL/GenBank/DDBJ databases">
        <authorList>
            <person name="Nowell W R."/>
        </authorList>
    </citation>
    <scope>NUCLEOTIDE SEQUENCE</scope>
</reference>
<keyword evidence="5" id="KW-1185">Reference proteome</keyword>
<evidence type="ECO:0000313" key="5">
    <source>
        <dbReference type="Proteomes" id="UP000663829"/>
    </source>
</evidence>
<evidence type="ECO:0000313" key="4">
    <source>
        <dbReference type="EMBL" id="CAF4172904.1"/>
    </source>
</evidence>
<dbReference type="EMBL" id="CAJOBC010009179">
    <property type="protein sequence ID" value="CAF3981233.1"/>
    <property type="molecule type" value="Genomic_DNA"/>
</dbReference>